<proteinExistence type="predicted"/>
<dbReference type="VEuPathDB" id="MicrosporidiaDB:TUBRATIS_20850"/>
<dbReference type="InterPro" id="IPR005651">
    <property type="entry name" value="Trm112-like"/>
</dbReference>
<name>A0A437AJZ6_9MICR</name>
<organism evidence="1 2">
    <name type="scientific">Tubulinosema ratisbonensis</name>
    <dbReference type="NCBI Taxonomy" id="291195"/>
    <lineage>
        <taxon>Eukaryota</taxon>
        <taxon>Fungi</taxon>
        <taxon>Fungi incertae sedis</taxon>
        <taxon>Microsporidia</taxon>
        <taxon>Tubulinosematoidea</taxon>
        <taxon>Tubulinosematidae</taxon>
        <taxon>Tubulinosema</taxon>
    </lineage>
</organism>
<keyword evidence="2" id="KW-1185">Reference proteome</keyword>
<dbReference type="Pfam" id="PF03966">
    <property type="entry name" value="Trm112p"/>
    <property type="match status" value="1"/>
</dbReference>
<comment type="caution">
    <text evidence="1">The sequence shown here is derived from an EMBL/GenBank/DDBJ whole genome shotgun (WGS) entry which is preliminary data.</text>
</comment>
<evidence type="ECO:0000313" key="2">
    <source>
        <dbReference type="Proteomes" id="UP000282876"/>
    </source>
</evidence>
<protein>
    <recommendedName>
        <fullName evidence="3">Trm112p-like protein</fullName>
    </recommendedName>
</protein>
<dbReference type="AlphaFoldDB" id="A0A437AJZ6"/>
<accession>A0A437AJZ6</accession>
<evidence type="ECO:0000313" key="1">
    <source>
        <dbReference type="EMBL" id="RVD91460.1"/>
    </source>
</evidence>
<sequence length="111" mass="12891">MKPFLLELLKCNNCTNLTNLSLKIKKSKKIEYDLDKLPRIPSKELINELNQIFKECNGFYLDKSDMNNLSEDNAKLIKLLFCNEVIEGELHCKGCNEEYFINEGIPSFVKN</sequence>
<dbReference type="Gene3D" id="2.20.25.10">
    <property type="match status" value="1"/>
</dbReference>
<dbReference type="Proteomes" id="UP000282876">
    <property type="component" value="Unassembled WGS sequence"/>
</dbReference>
<dbReference type="OrthoDB" id="2187549at2759"/>
<dbReference type="EMBL" id="RCSS01000516">
    <property type="protein sequence ID" value="RVD91460.1"/>
    <property type="molecule type" value="Genomic_DNA"/>
</dbReference>
<reference evidence="1 2" key="1">
    <citation type="submission" date="2018-10" db="EMBL/GenBank/DDBJ databases">
        <title>Draft genome sequence of the microsporidian Tubulinosema ratisbonensis.</title>
        <authorList>
            <person name="Polonais V."/>
            <person name="Peyretaillade E."/>
            <person name="Niehus S."/>
            <person name="Wawrzyniak I."/>
            <person name="Franchet A."/>
            <person name="Gaspin C."/>
            <person name="Reichstadt M."/>
            <person name="Belser C."/>
            <person name="Labadie K."/>
            <person name="Delbac F."/>
            <person name="Ferrandon D."/>
        </authorList>
    </citation>
    <scope>NUCLEOTIDE SEQUENCE [LARGE SCALE GENOMIC DNA]</scope>
    <source>
        <strain evidence="1 2">Franzen</strain>
    </source>
</reference>
<gene>
    <name evidence="1" type="ORF">TUBRATIS_20850</name>
</gene>
<evidence type="ECO:0008006" key="3">
    <source>
        <dbReference type="Google" id="ProtNLM"/>
    </source>
</evidence>